<proteinExistence type="predicted"/>
<dbReference type="Gene3D" id="1.10.150.130">
    <property type="match status" value="1"/>
</dbReference>
<keyword evidence="1" id="KW-0238">DNA-binding</keyword>
<evidence type="ECO:0000313" key="2">
    <source>
        <dbReference type="EMBL" id="VGO14641.1"/>
    </source>
</evidence>
<protein>
    <recommendedName>
        <fullName evidence="4">Core-binding (CB) domain-containing protein</fullName>
    </recommendedName>
</protein>
<dbReference type="Proteomes" id="UP000366872">
    <property type="component" value="Unassembled WGS sequence"/>
</dbReference>
<dbReference type="GO" id="GO:0003677">
    <property type="term" value="F:DNA binding"/>
    <property type="evidence" value="ECO:0007669"/>
    <property type="project" value="UniProtKB-KW"/>
</dbReference>
<sequence>MGLELRRNKNKALRSKWWYGRYDINGKRHCVNLGIQVQGNPPKSLRKTGDMDFECSRSLAQAKLDGLIREARSQKVAEKHLEELYELKAGSSIEQIPLADIESCWLNLPSRKRRTELWEKNQCTTLRKFRKLIQARHPQVKYVSQITPRMAQEWLRHLDELGYAAATYNDKLHLLKGFFDRIGHDAGVGRNPFAGCPTKLKTTVHHQPFTLDELNRILKHADGVMRSIFIVGM</sequence>
<dbReference type="EMBL" id="CAAHFG010000002">
    <property type="protein sequence ID" value="VGO14641.1"/>
    <property type="molecule type" value="Genomic_DNA"/>
</dbReference>
<evidence type="ECO:0008006" key="4">
    <source>
        <dbReference type="Google" id="ProtNLM"/>
    </source>
</evidence>
<gene>
    <name evidence="2" type="ORF">PDESU_03206</name>
</gene>
<dbReference type="AlphaFoldDB" id="A0A6C2U525"/>
<dbReference type="RefSeq" id="WP_136080277.1">
    <property type="nucleotide sequence ID" value="NZ_CAAHFG010000002.1"/>
</dbReference>
<evidence type="ECO:0000313" key="3">
    <source>
        <dbReference type="Proteomes" id="UP000366872"/>
    </source>
</evidence>
<reference evidence="2 3" key="1">
    <citation type="submission" date="2019-04" db="EMBL/GenBank/DDBJ databases">
        <authorList>
            <person name="Van Vliet M D."/>
        </authorList>
    </citation>
    <scope>NUCLEOTIDE SEQUENCE [LARGE SCALE GENOMIC DNA]</scope>
    <source>
        <strain evidence="2 3">F1</strain>
    </source>
</reference>
<dbReference type="InterPro" id="IPR011010">
    <property type="entry name" value="DNA_brk_join_enz"/>
</dbReference>
<accession>A0A6C2U525</accession>
<keyword evidence="3" id="KW-1185">Reference proteome</keyword>
<name>A0A6C2U525_PONDE</name>
<organism evidence="2 3">
    <name type="scientific">Pontiella desulfatans</name>
    <dbReference type="NCBI Taxonomy" id="2750659"/>
    <lineage>
        <taxon>Bacteria</taxon>
        <taxon>Pseudomonadati</taxon>
        <taxon>Kiritimatiellota</taxon>
        <taxon>Kiritimatiellia</taxon>
        <taxon>Kiritimatiellales</taxon>
        <taxon>Pontiellaceae</taxon>
        <taxon>Pontiella</taxon>
    </lineage>
</organism>
<dbReference type="InterPro" id="IPR010998">
    <property type="entry name" value="Integrase_recombinase_N"/>
</dbReference>
<dbReference type="SUPFAM" id="SSF56349">
    <property type="entry name" value="DNA breaking-rejoining enzymes"/>
    <property type="match status" value="1"/>
</dbReference>
<evidence type="ECO:0000256" key="1">
    <source>
        <dbReference type="ARBA" id="ARBA00023125"/>
    </source>
</evidence>